<keyword evidence="3" id="KW-1185">Reference proteome</keyword>
<keyword evidence="1" id="KW-0812">Transmembrane</keyword>
<evidence type="ECO:0000313" key="2">
    <source>
        <dbReference type="EMBL" id="GGI57531.1"/>
    </source>
</evidence>
<dbReference type="EMBL" id="BMDQ01000002">
    <property type="protein sequence ID" value="GGI57531.1"/>
    <property type="molecule type" value="Genomic_DNA"/>
</dbReference>
<organism evidence="2 3">
    <name type="scientific">Winogradskyella haliclonae</name>
    <dbReference type="NCBI Taxonomy" id="2048558"/>
    <lineage>
        <taxon>Bacteria</taxon>
        <taxon>Pseudomonadati</taxon>
        <taxon>Bacteroidota</taxon>
        <taxon>Flavobacteriia</taxon>
        <taxon>Flavobacteriales</taxon>
        <taxon>Flavobacteriaceae</taxon>
        <taxon>Winogradskyella</taxon>
    </lineage>
</organism>
<reference evidence="3" key="1">
    <citation type="journal article" date="2019" name="Int. J. Syst. Evol. Microbiol.">
        <title>The Global Catalogue of Microorganisms (GCM) 10K type strain sequencing project: providing services to taxonomists for standard genome sequencing and annotation.</title>
        <authorList>
            <consortium name="The Broad Institute Genomics Platform"/>
            <consortium name="The Broad Institute Genome Sequencing Center for Infectious Disease"/>
            <person name="Wu L."/>
            <person name="Ma J."/>
        </authorList>
    </citation>
    <scope>NUCLEOTIDE SEQUENCE [LARGE SCALE GENOMIC DNA]</scope>
    <source>
        <strain evidence="3">CCM 8681</strain>
    </source>
</reference>
<feature type="transmembrane region" description="Helical" evidence="1">
    <location>
        <begin position="115"/>
        <end position="132"/>
    </location>
</feature>
<feature type="transmembrane region" description="Helical" evidence="1">
    <location>
        <begin position="12"/>
        <end position="31"/>
    </location>
</feature>
<sequence length="169" mass="19951">MNTGKQKLSKSAIVGTVVSTIIASTPLIYSLHESVPTTEVWDTFLFTYKSGFWEDAQYAMWVFTGKFLPLLFLIIWFFTCRHWWYHVLLVPIVMYILQIVNSYRAEVEYIDENQILTLLPILVIIVPSIYLIRAQMFNKINYADKTMEELEAEFMLKPKTLWGKIKQYF</sequence>
<accession>A0ABQ2BYE6</accession>
<feature type="transmembrane region" description="Helical" evidence="1">
    <location>
        <begin position="58"/>
        <end position="78"/>
    </location>
</feature>
<comment type="caution">
    <text evidence="2">The sequence shown here is derived from an EMBL/GenBank/DDBJ whole genome shotgun (WGS) entry which is preliminary data.</text>
</comment>
<dbReference type="RefSeq" id="WP_229719675.1">
    <property type="nucleotide sequence ID" value="NZ_BMDQ01000002.1"/>
</dbReference>
<dbReference type="Proteomes" id="UP000624701">
    <property type="component" value="Unassembled WGS sequence"/>
</dbReference>
<gene>
    <name evidence="2" type="ORF">GCM10011444_18400</name>
</gene>
<evidence type="ECO:0000256" key="1">
    <source>
        <dbReference type="SAM" id="Phobius"/>
    </source>
</evidence>
<keyword evidence="1" id="KW-0472">Membrane</keyword>
<name>A0ABQ2BYE6_9FLAO</name>
<evidence type="ECO:0000313" key="3">
    <source>
        <dbReference type="Proteomes" id="UP000624701"/>
    </source>
</evidence>
<feature type="transmembrane region" description="Helical" evidence="1">
    <location>
        <begin position="83"/>
        <end position="103"/>
    </location>
</feature>
<keyword evidence="1" id="KW-1133">Transmembrane helix</keyword>
<protein>
    <submittedName>
        <fullName evidence="2">Uncharacterized protein</fullName>
    </submittedName>
</protein>
<proteinExistence type="predicted"/>